<protein>
    <submittedName>
        <fullName evidence="8">Putative transcriptional regulator, GntR family</fullName>
    </submittedName>
</protein>
<proteinExistence type="inferred from homology"/>
<dbReference type="InterPro" id="IPR015422">
    <property type="entry name" value="PyrdxlP-dep_Trfase_small"/>
</dbReference>
<gene>
    <name evidence="8" type="ordered locus">Tlie_1661</name>
</gene>
<evidence type="ECO:0000256" key="6">
    <source>
        <dbReference type="ARBA" id="ARBA00022898"/>
    </source>
</evidence>
<dbReference type="AlphaFoldDB" id="G7V852"/>
<evidence type="ECO:0000256" key="2">
    <source>
        <dbReference type="ARBA" id="ARBA00007441"/>
    </source>
</evidence>
<dbReference type="eggNOG" id="COG1167">
    <property type="taxonomic scope" value="Bacteria"/>
</dbReference>
<evidence type="ECO:0000313" key="9">
    <source>
        <dbReference type="Proteomes" id="UP000005868"/>
    </source>
</evidence>
<evidence type="ECO:0000256" key="1">
    <source>
        <dbReference type="ARBA" id="ARBA00001933"/>
    </source>
</evidence>
<dbReference type="InterPro" id="IPR004839">
    <property type="entry name" value="Aminotransferase_I/II_large"/>
</dbReference>
<evidence type="ECO:0000256" key="5">
    <source>
        <dbReference type="ARBA" id="ARBA00022679"/>
    </source>
</evidence>
<reference evidence="8 9" key="2">
    <citation type="journal article" date="2012" name="Stand. Genomic Sci.">
        <title>Genome sequence of the moderately thermophilic, amino-acid-degrading and sulfur-reducing bacterium Thermovirga lienii type strain (Cas60314(T)).</title>
        <authorList>
            <person name="Goker M."/>
            <person name="Saunders E."/>
            <person name="Lapidus A."/>
            <person name="Nolan M."/>
            <person name="Lucas S."/>
            <person name="Hammon N."/>
            <person name="Deshpande S."/>
            <person name="Cheng J.F."/>
            <person name="Han C."/>
            <person name="Tapia R."/>
            <person name="Goodwin L.A."/>
            <person name="Pitluck S."/>
            <person name="Liolios K."/>
            <person name="Mavromatis K."/>
            <person name="Pagani I."/>
            <person name="Ivanova N."/>
            <person name="Mikhailova N."/>
            <person name="Pati A."/>
            <person name="Chen A."/>
            <person name="Palaniappan K."/>
            <person name="Land M."/>
            <person name="Chang Y.J."/>
            <person name="Jeffries C.D."/>
            <person name="Brambilla E.M."/>
            <person name="Rohde M."/>
            <person name="Spring S."/>
            <person name="Detter J.C."/>
            <person name="Woyke T."/>
            <person name="Bristow J."/>
            <person name="Eisen J.A."/>
            <person name="Markowitz V."/>
            <person name="Hugenholtz P."/>
            <person name="Kyrpides N.C."/>
            <person name="Klenk H.P."/>
        </authorList>
    </citation>
    <scope>NUCLEOTIDE SEQUENCE [LARGE SCALE GENOMIC DNA]</scope>
    <source>
        <strain evidence="9">ATCC BAA-1197 / DSM 17291 / Cas60314</strain>
    </source>
</reference>
<feature type="domain" description="Aminotransferase class I/classII large" evidence="7">
    <location>
        <begin position="36"/>
        <end position="397"/>
    </location>
</feature>
<dbReference type="SUPFAM" id="SSF53383">
    <property type="entry name" value="PLP-dependent transferases"/>
    <property type="match status" value="1"/>
</dbReference>
<dbReference type="CDD" id="cd00609">
    <property type="entry name" value="AAT_like"/>
    <property type="match status" value="1"/>
</dbReference>
<dbReference type="FunFam" id="3.40.640.10:FF:000053">
    <property type="entry name" value="Aminotransferase, class I"/>
    <property type="match status" value="1"/>
</dbReference>
<dbReference type="InterPro" id="IPR015424">
    <property type="entry name" value="PyrdxlP-dep_Trfase"/>
</dbReference>
<evidence type="ECO:0000313" key="8">
    <source>
        <dbReference type="EMBL" id="AER67383.1"/>
    </source>
</evidence>
<accession>G7V852</accession>
<evidence type="ECO:0000259" key="7">
    <source>
        <dbReference type="Pfam" id="PF00155"/>
    </source>
</evidence>
<dbReference type="HOGENOM" id="CLU_017584_0_6_0"/>
<name>G7V852_THELD</name>
<dbReference type="GO" id="GO:0030170">
    <property type="term" value="F:pyridoxal phosphate binding"/>
    <property type="evidence" value="ECO:0007669"/>
    <property type="project" value="InterPro"/>
</dbReference>
<keyword evidence="6" id="KW-0663">Pyridoxal phosphate</keyword>
<dbReference type="PANTHER" id="PTHR42790">
    <property type="entry name" value="AMINOTRANSFERASE"/>
    <property type="match status" value="1"/>
</dbReference>
<dbReference type="OrthoDB" id="1360at2"/>
<keyword evidence="4" id="KW-0032">Aminotransferase</keyword>
<dbReference type="GO" id="GO:1901605">
    <property type="term" value="P:alpha-amino acid metabolic process"/>
    <property type="evidence" value="ECO:0007669"/>
    <property type="project" value="TreeGrafter"/>
</dbReference>
<dbReference type="Gene3D" id="3.90.1150.10">
    <property type="entry name" value="Aspartate Aminotransferase, domain 1"/>
    <property type="match status" value="1"/>
</dbReference>
<keyword evidence="5" id="KW-0808">Transferase</keyword>
<comment type="cofactor">
    <cofactor evidence="1">
        <name>pyridoxal 5'-phosphate</name>
        <dbReference type="ChEBI" id="CHEBI:597326"/>
    </cofactor>
</comment>
<dbReference type="InterPro" id="IPR050859">
    <property type="entry name" value="Class-I_PLP-dep_aminotransf"/>
</dbReference>
<dbReference type="Proteomes" id="UP000005868">
    <property type="component" value="Chromosome"/>
</dbReference>
<dbReference type="InterPro" id="IPR015421">
    <property type="entry name" value="PyrdxlP-dep_Trfase_major"/>
</dbReference>
<keyword evidence="9" id="KW-1185">Reference proteome</keyword>
<reference evidence="9" key="1">
    <citation type="submission" date="2011-10" db="EMBL/GenBank/DDBJ databases">
        <title>The complete genome of chromosome of Thermovirga lienii DSM 17291.</title>
        <authorList>
            <consortium name="US DOE Joint Genome Institute (JGI-PGF)"/>
            <person name="Lucas S."/>
            <person name="Copeland A."/>
            <person name="Lapidus A."/>
            <person name="Glavina del Rio T."/>
            <person name="Dalin E."/>
            <person name="Tice H."/>
            <person name="Bruce D."/>
            <person name="Goodwin L."/>
            <person name="Pitluck S."/>
            <person name="Peters L."/>
            <person name="Mikhailova N."/>
            <person name="Saunders E."/>
            <person name="Kyrpides N."/>
            <person name="Mavromatis K."/>
            <person name="Ivanova N."/>
            <person name="Last F.I."/>
            <person name="Brettin T."/>
            <person name="Detter J.C."/>
            <person name="Han C."/>
            <person name="Larimer F."/>
            <person name="Land M."/>
            <person name="Hauser L."/>
            <person name="Markowitz V."/>
            <person name="Cheng J.-F."/>
            <person name="Hugenholtz P."/>
            <person name="Woyke T."/>
            <person name="Wu D."/>
            <person name="Spring S."/>
            <person name="Schroeder M."/>
            <person name="Brambilla E.-M."/>
            <person name="Klenk H.-P."/>
            <person name="Eisen J.A."/>
        </authorList>
    </citation>
    <scope>NUCLEOTIDE SEQUENCE [LARGE SCALE GENOMIC DNA]</scope>
    <source>
        <strain evidence="9">ATCC BAA-1197 / DSM 17291 / Cas60314</strain>
    </source>
</reference>
<evidence type="ECO:0000256" key="3">
    <source>
        <dbReference type="ARBA" id="ARBA00011738"/>
    </source>
</evidence>
<dbReference type="Gene3D" id="3.40.640.10">
    <property type="entry name" value="Type I PLP-dependent aspartate aminotransferase-like (Major domain)"/>
    <property type="match status" value="1"/>
</dbReference>
<evidence type="ECO:0000256" key="4">
    <source>
        <dbReference type="ARBA" id="ARBA00022576"/>
    </source>
</evidence>
<dbReference type="EMBL" id="CP003096">
    <property type="protein sequence ID" value="AER67383.1"/>
    <property type="molecule type" value="Genomic_DNA"/>
</dbReference>
<dbReference type="Pfam" id="PF00155">
    <property type="entry name" value="Aminotran_1_2"/>
    <property type="match status" value="1"/>
</dbReference>
<dbReference type="KEGG" id="tli:Tlie_1661"/>
<dbReference type="PANTHER" id="PTHR42790:SF19">
    <property type="entry name" value="KYNURENINE_ALPHA-AMINOADIPATE AMINOTRANSFERASE, MITOCHONDRIAL"/>
    <property type="match status" value="1"/>
</dbReference>
<sequence>MSIKWDEHFNKKTNERLILSTIGEMMRLASEENALSLTAGEPYDLLYPSEALKRAFEKTLNGNLVSHFSYSNERMGIYPLRSWIKKWMADEGLLPSWVTEENIFITSGSQEGLNFVTELLLEEGQTILVESPTYPEALLVFTKEGARFLEVPLEEDGPNIEAFKNLLKKERISFFYSIVNYQNPTGYSTSAQKKKAILELAREHNFLIIEDDPYHHLYYDAPPEKSYLSLAGEDCRVIYLGSFSKIVAPGLRTGWVVAPKEVIDQMLKLRVLSTLCPQTLPQEALFNFLQETNIPEYLSSLRHAYRRHRDAMIEGLEKYVKPLGLSFQIPKGGFFIWGRIPMIKDMHDFARFCIMEEKVAFIPGDIFFAEPSNGKDTIRFSFAKTPPEKAIEGCRRLGSALKKYLEQLQN</sequence>
<dbReference type="STRING" id="580340.Tlie_1661"/>
<comment type="subunit">
    <text evidence="3">Homodimer.</text>
</comment>
<dbReference type="GO" id="GO:0008483">
    <property type="term" value="F:transaminase activity"/>
    <property type="evidence" value="ECO:0007669"/>
    <property type="project" value="UniProtKB-KW"/>
</dbReference>
<organism evidence="8 9">
    <name type="scientific">Thermovirga lienii (strain ATCC BAA-1197 / DSM 17291 / Cas60314)</name>
    <dbReference type="NCBI Taxonomy" id="580340"/>
    <lineage>
        <taxon>Bacteria</taxon>
        <taxon>Thermotogati</taxon>
        <taxon>Synergistota</taxon>
        <taxon>Synergistia</taxon>
        <taxon>Synergistales</taxon>
        <taxon>Thermovirgaceae</taxon>
        <taxon>Thermovirga</taxon>
    </lineage>
</organism>
<comment type="similarity">
    <text evidence="2">Belongs to the class-I pyridoxal-phosphate-dependent aminotransferase family.</text>
</comment>